<proteinExistence type="predicted"/>
<keyword evidence="11" id="KW-1185">Reference proteome</keyword>
<dbReference type="InterPro" id="IPR000700">
    <property type="entry name" value="PAS-assoc_C"/>
</dbReference>
<evidence type="ECO:0000313" key="11">
    <source>
        <dbReference type="Proteomes" id="UP000245934"/>
    </source>
</evidence>
<organism evidence="10 11">
    <name type="scientific">Methanospirillum stamsii</name>
    <dbReference type="NCBI Taxonomy" id="1277351"/>
    <lineage>
        <taxon>Archaea</taxon>
        <taxon>Methanobacteriati</taxon>
        <taxon>Methanobacteriota</taxon>
        <taxon>Stenosarchaea group</taxon>
        <taxon>Methanomicrobia</taxon>
        <taxon>Methanomicrobiales</taxon>
        <taxon>Methanospirillaceae</taxon>
        <taxon>Methanospirillum</taxon>
    </lineage>
</organism>
<dbReference type="GO" id="GO:0004673">
    <property type="term" value="F:protein histidine kinase activity"/>
    <property type="evidence" value="ECO:0007669"/>
    <property type="project" value="UniProtKB-EC"/>
</dbReference>
<dbReference type="InterPro" id="IPR000014">
    <property type="entry name" value="PAS"/>
</dbReference>
<dbReference type="Pfam" id="PF13426">
    <property type="entry name" value="PAS_9"/>
    <property type="match status" value="2"/>
</dbReference>
<dbReference type="InterPro" id="IPR013656">
    <property type="entry name" value="PAS_4"/>
</dbReference>
<dbReference type="GO" id="GO:0006355">
    <property type="term" value="P:regulation of DNA-templated transcription"/>
    <property type="evidence" value="ECO:0007669"/>
    <property type="project" value="InterPro"/>
</dbReference>
<feature type="transmembrane region" description="Helical" evidence="7">
    <location>
        <begin position="43"/>
        <end position="62"/>
    </location>
</feature>
<sequence>MELSISSRQVSRGCGIAITIFGIYGIIGSIISTGMVAMYQESYIPVSPISPVLFVLLGVALMVSDYQYPAVKSYALITTIITILVGFFYFAESGGGINTGFHSALLTLFPSVIVDKAGMMSPVSALGFILIGISAFSLLKGYTTYAGLPATFVLAMSITFIFGYLLDSPLMHQSSFIPVSLPSAIGFILLSVGYITQAGTNVLPLTLFSGESSRAILMRYLLPSSIGLIIALELIDHLITDSFPLNPAIMITLQVLIALVIISAVVIILSETLGRRLDTINASLIESEEKFRTLFDMAPLAVSVMNSREQLVLVNKYLEKIIGYPLSDLLGKRSDEVGAIYPDERRHLSEKLKKQGYFKDEEITVVTSQREVRTHVVSSTYVMLEGERHILSTMVDITDRKKIEEELKRSKDQLTGIAETIPGVVFQFYAKDSGEIGLSYVSKRAYEIFGEQGDPSSFLQKLKSGMIPDDREPFTKSIKQAIKSETRWDFEGRFVKPSGDLLYFRGVSAPVRVGDELIFSGVMLDITRQKEIESDLLESERDYRELFNNSILGIFRATAEGEFINLNPALAQMYGYDSTDEMKGELTGFGESLYFVPDDWRTIRDILARDEVIQKFECEHRGKEGNNIWVSINAKVICNDSGDLQYVEGTVEDISKRKYAESELIRKQHELQEAYQQLSGVEEELRHQYFEIVDAQNEIEKREKKFRQLFEANIAGIVLHEIIIDESGVPCDYRYLDANSAFEQITGHSFADIVGKTIREVKPDCDPEWIKKYGKVALTGEPIHFESYEVNKDRYYDVNVYSPEKGQFTTVFLDITARKLAENAVQETNEYLENLISSAFNPIMVWDNDYVIARINYSCENFLGKGADSLIGKNLLDLLSADQAEALIQKIELFPDQRVRDTIELKMEHQDGSIRTVVWSMSTIMDPAKEKPIATIAQGWDVTSERKLEKERVMAIEKINENIAKLAILNDGIRNPLSIMLCLLDMIDTKEIREKIHDEIIRIDQMVTNFDIEWIKSEKVLSFLRKHE</sequence>
<dbReference type="SMART" id="SM00086">
    <property type="entry name" value="PAC"/>
    <property type="match status" value="4"/>
</dbReference>
<evidence type="ECO:0000256" key="7">
    <source>
        <dbReference type="SAM" id="Phobius"/>
    </source>
</evidence>
<keyword evidence="7" id="KW-0812">Transmembrane</keyword>
<dbReference type="OrthoDB" id="8127at2157"/>
<dbReference type="SUPFAM" id="SSF55785">
    <property type="entry name" value="PYP-like sensor domain (PAS domain)"/>
    <property type="match status" value="5"/>
</dbReference>
<dbReference type="GeneID" id="97610199"/>
<evidence type="ECO:0000259" key="8">
    <source>
        <dbReference type="PROSITE" id="PS50112"/>
    </source>
</evidence>
<feature type="transmembrane region" description="Helical" evidence="7">
    <location>
        <begin position="145"/>
        <end position="165"/>
    </location>
</feature>
<dbReference type="SMART" id="SM00091">
    <property type="entry name" value="PAS"/>
    <property type="match status" value="5"/>
</dbReference>
<name>A0A2V2MN67_9EURY</name>
<evidence type="ECO:0000256" key="6">
    <source>
        <dbReference type="SAM" id="Coils"/>
    </source>
</evidence>
<feature type="domain" description="PAC" evidence="9">
    <location>
        <begin position="488"/>
        <end position="538"/>
    </location>
</feature>
<dbReference type="RefSeq" id="WP_109942486.1">
    <property type="nucleotide sequence ID" value="NZ_CP176366.1"/>
</dbReference>
<feature type="domain" description="PAC" evidence="9">
    <location>
        <begin position="614"/>
        <end position="666"/>
    </location>
</feature>
<feature type="coiled-coil region" evidence="6">
    <location>
        <begin position="664"/>
        <end position="712"/>
    </location>
</feature>
<feature type="transmembrane region" description="Helical" evidence="7">
    <location>
        <begin position="216"/>
        <end position="235"/>
    </location>
</feature>
<dbReference type="Pfam" id="PF08448">
    <property type="entry name" value="PAS_4"/>
    <property type="match status" value="1"/>
</dbReference>
<evidence type="ECO:0000256" key="3">
    <source>
        <dbReference type="ARBA" id="ARBA00022553"/>
    </source>
</evidence>
<dbReference type="InterPro" id="IPR035965">
    <property type="entry name" value="PAS-like_dom_sf"/>
</dbReference>
<dbReference type="NCBIfam" id="TIGR00229">
    <property type="entry name" value="sensory_box"/>
    <property type="match status" value="5"/>
</dbReference>
<dbReference type="InterPro" id="IPR052162">
    <property type="entry name" value="Sensor_kinase/Photoreceptor"/>
</dbReference>
<dbReference type="InterPro" id="IPR013655">
    <property type="entry name" value="PAS_fold_3"/>
</dbReference>
<keyword evidence="6" id="KW-0175">Coiled coil</keyword>
<keyword evidence="7" id="KW-1133">Transmembrane helix</keyword>
<keyword evidence="7" id="KW-0472">Membrane</keyword>
<protein>
    <recommendedName>
        <fullName evidence="2">histidine kinase</fullName>
        <ecNumber evidence="2">2.7.13.3</ecNumber>
    </recommendedName>
</protein>
<feature type="domain" description="PAS" evidence="8">
    <location>
        <begin position="702"/>
        <end position="781"/>
    </location>
</feature>
<feature type="domain" description="PAS" evidence="8">
    <location>
        <begin position="287"/>
        <end position="354"/>
    </location>
</feature>
<comment type="caution">
    <text evidence="10">The sequence shown here is derived from an EMBL/GenBank/DDBJ whole genome shotgun (WGS) entry which is preliminary data.</text>
</comment>
<feature type="transmembrane region" description="Helical" evidence="7">
    <location>
        <begin position="177"/>
        <end position="196"/>
    </location>
</feature>
<feature type="domain" description="PAS" evidence="8">
    <location>
        <begin position="828"/>
        <end position="898"/>
    </location>
</feature>
<evidence type="ECO:0000256" key="5">
    <source>
        <dbReference type="ARBA" id="ARBA00022777"/>
    </source>
</evidence>
<dbReference type="PROSITE" id="PS50112">
    <property type="entry name" value="PAS"/>
    <property type="match status" value="4"/>
</dbReference>
<feature type="transmembrane region" description="Helical" evidence="7">
    <location>
        <begin position="12"/>
        <end position="37"/>
    </location>
</feature>
<dbReference type="Proteomes" id="UP000245934">
    <property type="component" value="Unassembled WGS sequence"/>
</dbReference>
<dbReference type="EMBL" id="QGMZ01000072">
    <property type="protein sequence ID" value="PWR69522.1"/>
    <property type="molecule type" value="Genomic_DNA"/>
</dbReference>
<dbReference type="Pfam" id="PF00989">
    <property type="entry name" value="PAS"/>
    <property type="match status" value="1"/>
</dbReference>
<dbReference type="Gene3D" id="3.30.450.20">
    <property type="entry name" value="PAS domain"/>
    <property type="match status" value="5"/>
</dbReference>
<feature type="transmembrane region" description="Helical" evidence="7">
    <location>
        <begin position="74"/>
        <end position="91"/>
    </location>
</feature>
<keyword evidence="3" id="KW-0597">Phosphoprotein</keyword>
<accession>A0A2V2MN67</accession>
<reference evidence="10 11" key="1">
    <citation type="submission" date="2018-05" db="EMBL/GenBank/DDBJ databases">
        <title>Draft genome of Methanospirillum stamsii Pt1.</title>
        <authorList>
            <person name="Dueholm M.S."/>
            <person name="Nielsen P.H."/>
            <person name="Bakmann L.F."/>
            <person name="Otzen D.E."/>
        </authorList>
    </citation>
    <scope>NUCLEOTIDE SEQUENCE [LARGE SCALE GENOMIC DNA]</scope>
    <source>
        <strain evidence="10 11">Pt1</strain>
    </source>
</reference>
<keyword evidence="5" id="KW-0418">Kinase</keyword>
<keyword evidence="4" id="KW-0808">Transferase</keyword>
<evidence type="ECO:0000256" key="1">
    <source>
        <dbReference type="ARBA" id="ARBA00000085"/>
    </source>
</evidence>
<evidence type="ECO:0000256" key="2">
    <source>
        <dbReference type="ARBA" id="ARBA00012438"/>
    </source>
</evidence>
<feature type="transmembrane region" description="Helical" evidence="7">
    <location>
        <begin position="247"/>
        <end position="269"/>
    </location>
</feature>
<feature type="domain" description="PAS" evidence="8">
    <location>
        <begin position="539"/>
        <end position="580"/>
    </location>
</feature>
<dbReference type="Pfam" id="PF08447">
    <property type="entry name" value="PAS_3"/>
    <property type="match status" value="1"/>
</dbReference>
<comment type="catalytic activity">
    <reaction evidence="1">
        <text>ATP + protein L-histidine = ADP + protein N-phospho-L-histidine.</text>
        <dbReference type="EC" id="2.7.13.3"/>
    </reaction>
</comment>
<evidence type="ECO:0000259" key="9">
    <source>
        <dbReference type="PROSITE" id="PS50113"/>
    </source>
</evidence>
<dbReference type="PROSITE" id="PS50113">
    <property type="entry name" value="PAC"/>
    <property type="match status" value="2"/>
</dbReference>
<gene>
    <name evidence="10" type="ORF">DLD82_17840</name>
</gene>
<dbReference type="PANTHER" id="PTHR43304:SF1">
    <property type="entry name" value="PAC DOMAIN-CONTAINING PROTEIN"/>
    <property type="match status" value="1"/>
</dbReference>
<dbReference type="InterPro" id="IPR001610">
    <property type="entry name" value="PAC"/>
</dbReference>
<dbReference type="EC" id="2.7.13.3" evidence="2"/>
<dbReference type="PANTHER" id="PTHR43304">
    <property type="entry name" value="PHYTOCHROME-LIKE PROTEIN CPH1"/>
    <property type="match status" value="1"/>
</dbReference>
<evidence type="ECO:0000256" key="4">
    <source>
        <dbReference type="ARBA" id="ARBA00022679"/>
    </source>
</evidence>
<feature type="transmembrane region" description="Helical" evidence="7">
    <location>
        <begin position="121"/>
        <end position="139"/>
    </location>
</feature>
<dbReference type="AlphaFoldDB" id="A0A2V2MN67"/>
<dbReference type="CDD" id="cd00130">
    <property type="entry name" value="PAS"/>
    <property type="match status" value="2"/>
</dbReference>
<dbReference type="InterPro" id="IPR013767">
    <property type="entry name" value="PAS_fold"/>
</dbReference>
<evidence type="ECO:0000313" key="10">
    <source>
        <dbReference type="EMBL" id="PWR69522.1"/>
    </source>
</evidence>